<organism evidence="1 2">
    <name type="scientific">Pleurotus cornucopiae</name>
    <name type="common">Cornucopia mushroom</name>
    <dbReference type="NCBI Taxonomy" id="5321"/>
    <lineage>
        <taxon>Eukaryota</taxon>
        <taxon>Fungi</taxon>
        <taxon>Dikarya</taxon>
        <taxon>Basidiomycota</taxon>
        <taxon>Agaricomycotina</taxon>
        <taxon>Agaricomycetes</taxon>
        <taxon>Agaricomycetidae</taxon>
        <taxon>Agaricales</taxon>
        <taxon>Pleurotineae</taxon>
        <taxon>Pleurotaceae</taxon>
        <taxon>Pleurotus</taxon>
    </lineage>
</organism>
<reference evidence="1 2" key="1">
    <citation type="journal article" date="2021" name="Appl. Environ. Microbiol.">
        <title>Genetic linkage and physical mapping for an oyster mushroom Pleurotus cornucopiae and QTL analysis for the trait cap color.</title>
        <authorList>
            <person name="Zhang Y."/>
            <person name="Gao W."/>
            <person name="Sonnenberg A."/>
            <person name="Chen Q."/>
            <person name="Zhang J."/>
            <person name="Huang C."/>
        </authorList>
    </citation>
    <scope>NUCLEOTIDE SEQUENCE [LARGE SCALE GENOMIC DNA]</scope>
    <source>
        <strain evidence="1">CCMSSC00406</strain>
    </source>
</reference>
<gene>
    <name evidence="1" type="ORF">CCMSSC00406_0008923</name>
</gene>
<sequence>MRAAIAIYEHPDYSDSEDIKLEAKGVLCAAVGALTLAVAGTIAVYRFSDVGKLKAVRWFVALMSPSTSLLLP</sequence>
<keyword evidence="2" id="KW-1185">Reference proteome</keyword>
<comment type="caution">
    <text evidence="1">The sequence shown here is derived from an EMBL/GenBank/DDBJ whole genome shotgun (WGS) entry which is preliminary data.</text>
</comment>
<name>A0ACB7ISL3_PLECO</name>
<evidence type="ECO:0000313" key="1">
    <source>
        <dbReference type="EMBL" id="KAG9221242.1"/>
    </source>
</evidence>
<dbReference type="Proteomes" id="UP000824881">
    <property type="component" value="Unassembled WGS sequence"/>
</dbReference>
<evidence type="ECO:0000313" key="2">
    <source>
        <dbReference type="Proteomes" id="UP000824881"/>
    </source>
</evidence>
<protein>
    <submittedName>
        <fullName evidence="1">Uncharacterized protein</fullName>
    </submittedName>
</protein>
<proteinExistence type="predicted"/>
<accession>A0ACB7ISL3</accession>
<dbReference type="EMBL" id="WQMT02000007">
    <property type="protein sequence ID" value="KAG9221242.1"/>
    <property type="molecule type" value="Genomic_DNA"/>
</dbReference>